<feature type="domain" description="4'-phosphopantetheinyl transferase" evidence="2">
    <location>
        <begin position="104"/>
        <end position="193"/>
    </location>
</feature>
<comment type="caution">
    <text evidence="3">The sequence shown here is derived from an EMBL/GenBank/DDBJ whole genome shotgun (WGS) entry which is preliminary data.</text>
</comment>
<protein>
    <submittedName>
        <fullName evidence="3">4-phosphopantetheinyl transferase</fullName>
    </submittedName>
</protein>
<dbReference type="SUPFAM" id="SSF56214">
    <property type="entry name" value="4'-phosphopantetheinyl transferase"/>
    <property type="match status" value="2"/>
</dbReference>
<keyword evidence="1 3" id="KW-0808">Transferase</keyword>
<dbReference type="GO" id="GO:0000287">
    <property type="term" value="F:magnesium ion binding"/>
    <property type="evidence" value="ECO:0007669"/>
    <property type="project" value="InterPro"/>
</dbReference>
<dbReference type="GO" id="GO:0008897">
    <property type="term" value="F:holo-[acyl-carrier-protein] synthase activity"/>
    <property type="evidence" value="ECO:0007669"/>
    <property type="project" value="InterPro"/>
</dbReference>
<dbReference type="EMBL" id="PCMW01000046">
    <property type="protein sequence ID" value="PDS24249.1"/>
    <property type="molecule type" value="Genomic_DNA"/>
</dbReference>
<dbReference type="Gene3D" id="3.90.470.20">
    <property type="entry name" value="4'-phosphopantetheinyl transferase domain"/>
    <property type="match status" value="2"/>
</dbReference>
<dbReference type="OMA" id="RKLTIVW"/>
<sequence length="219" mass="25213">MPLLKIIDHSPETQIFVWKITEKLTDLKTTIELKPESASRLQGMQSEVHQKAFLCVRHLLLLAGYLDVDLWYDDSGKPHLSDGKYISISHSHDLACLIISRQKVGIDVELQRDKILKIANKFIDFQKMNFITNSAENLIVLTHIWGAKEAIFKIQNQKGISFKDHIQVAAFQKNDLKTKAVLEFENTTTRFDVYVQEVENFCLVYAFISETDQNNSPFI</sequence>
<evidence type="ECO:0000256" key="1">
    <source>
        <dbReference type="ARBA" id="ARBA00022679"/>
    </source>
</evidence>
<evidence type="ECO:0000259" key="2">
    <source>
        <dbReference type="Pfam" id="PF01648"/>
    </source>
</evidence>
<evidence type="ECO:0000313" key="4">
    <source>
        <dbReference type="Proteomes" id="UP000220828"/>
    </source>
</evidence>
<evidence type="ECO:0000313" key="3">
    <source>
        <dbReference type="EMBL" id="PDS24249.1"/>
    </source>
</evidence>
<dbReference type="Pfam" id="PF01648">
    <property type="entry name" value="ACPS"/>
    <property type="match status" value="1"/>
</dbReference>
<dbReference type="InterPro" id="IPR008278">
    <property type="entry name" value="4-PPantetheinyl_Trfase_dom"/>
</dbReference>
<proteinExistence type="predicted"/>
<name>A0A2H3KBA1_9FLAO</name>
<dbReference type="RefSeq" id="WP_014085453.1">
    <property type="nucleotide sequence ID" value="NZ_CBCSFI010000007.1"/>
</dbReference>
<reference evidence="3 4" key="1">
    <citation type="submission" date="2017-09" db="EMBL/GenBank/DDBJ databases">
        <title>Whole genomes of Flavobacteriaceae.</title>
        <authorList>
            <person name="Stine C."/>
            <person name="Li C."/>
            <person name="Tadesse D."/>
        </authorList>
    </citation>
    <scope>NUCLEOTIDE SEQUENCE [LARGE SCALE GENOMIC DNA]</scope>
    <source>
        <strain evidence="3 4">ATCC 35036</strain>
    </source>
</reference>
<dbReference type="AlphaFoldDB" id="A0A2H3KBA1"/>
<dbReference type="Proteomes" id="UP000220828">
    <property type="component" value="Unassembled WGS sequence"/>
</dbReference>
<gene>
    <name evidence="3" type="ORF">B0A77_08930</name>
</gene>
<dbReference type="OrthoDB" id="1190494at2"/>
<accession>A0A2H3KBA1</accession>
<dbReference type="InterPro" id="IPR037143">
    <property type="entry name" value="4-PPantetheinyl_Trfase_dom_sf"/>
</dbReference>
<organism evidence="3 4">
    <name type="scientific">Flavobacterium branchiophilum</name>
    <dbReference type="NCBI Taxonomy" id="55197"/>
    <lineage>
        <taxon>Bacteria</taxon>
        <taxon>Pseudomonadati</taxon>
        <taxon>Bacteroidota</taxon>
        <taxon>Flavobacteriia</taxon>
        <taxon>Flavobacteriales</taxon>
        <taxon>Flavobacteriaceae</taxon>
        <taxon>Flavobacterium</taxon>
    </lineage>
</organism>